<organism evidence="2">
    <name type="scientific">bioreactor metagenome</name>
    <dbReference type="NCBI Taxonomy" id="1076179"/>
    <lineage>
        <taxon>unclassified sequences</taxon>
        <taxon>metagenomes</taxon>
        <taxon>ecological metagenomes</taxon>
    </lineage>
</organism>
<feature type="domain" description="HTH cro/C1-type" evidence="1">
    <location>
        <begin position="7"/>
        <end position="62"/>
    </location>
</feature>
<protein>
    <recommendedName>
        <fullName evidence="1">HTH cro/C1-type domain-containing protein</fullName>
    </recommendedName>
</protein>
<comment type="caution">
    <text evidence="2">The sequence shown here is derived from an EMBL/GenBank/DDBJ whole genome shotgun (WGS) entry which is preliminary data.</text>
</comment>
<dbReference type="Gene3D" id="1.10.260.40">
    <property type="entry name" value="lambda repressor-like DNA-binding domains"/>
    <property type="match status" value="1"/>
</dbReference>
<evidence type="ECO:0000259" key="1">
    <source>
        <dbReference type="PROSITE" id="PS50943"/>
    </source>
</evidence>
<dbReference type="Pfam" id="PF13443">
    <property type="entry name" value="HTH_26"/>
    <property type="match status" value="1"/>
</dbReference>
<dbReference type="EMBL" id="VSSQ01037468">
    <property type="protein sequence ID" value="MPM90169.1"/>
    <property type="molecule type" value="Genomic_DNA"/>
</dbReference>
<dbReference type="InterPro" id="IPR001387">
    <property type="entry name" value="Cro/C1-type_HTH"/>
</dbReference>
<dbReference type="GO" id="GO:0003677">
    <property type="term" value="F:DNA binding"/>
    <property type="evidence" value="ECO:0007669"/>
    <property type="project" value="InterPro"/>
</dbReference>
<name>A0A645DLJ5_9ZZZZ</name>
<dbReference type="AlphaFoldDB" id="A0A645DLJ5"/>
<dbReference type="SUPFAM" id="SSF47413">
    <property type="entry name" value="lambda repressor-like DNA-binding domains"/>
    <property type="match status" value="1"/>
</dbReference>
<dbReference type="PROSITE" id="PS50943">
    <property type="entry name" value="HTH_CROC1"/>
    <property type="match status" value="1"/>
</dbReference>
<dbReference type="SMART" id="SM00530">
    <property type="entry name" value="HTH_XRE"/>
    <property type="match status" value="1"/>
</dbReference>
<dbReference type="PANTHER" id="PTHR37301:SF1">
    <property type="entry name" value="DNA-BINDING PROTEIN"/>
    <property type="match status" value="1"/>
</dbReference>
<gene>
    <name evidence="2" type="ORF">SDC9_137286</name>
</gene>
<dbReference type="PANTHER" id="PTHR37301">
    <property type="entry name" value="DNA-BINDING PROTEIN-RELATED"/>
    <property type="match status" value="1"/>
</dbReference>
<proteinExistence type="predicted"/>
<dbReference type="InterPro" id="IPR010982">
    <property type="entry name" value="Lambda_DNA-bd_dom_sf"/>
</dbReference>
<accession>A0A645DLJ5</accession>
<reference evidence="2" key="1">
    <citation type="submission" date="2019-08" db="EMBL/GenBank/DDBJ databases">
        <authorList>
            <person name="Kucharzyk K."/>
            <person name="Murdoch R.W."/>
            <person name="Higgins S."/>
            <person name="Loffler F."/>
        </authorList>
    </citation>
    <scope>NUCLEOTIDE SEQUENCE</scope>
</reference>
<evidence type="ECO:0000313" key="2">
    <source>
        <dbReference type="EMBL" id="MPM90169.1"/>
    </source>
</evidence>
<sequence length="73" mass="8317">MATIIKIAEVLESKGKTKYWLSKETGITYPNLDKLIKNETSSIKFDFLEKICTALDCELSDIIEFVKEDDLGK</sequence>